<reference evidence="1 2" key="1">
    <citation type="journal article" date="2017" name="BMC Genomics">
        <title>Comparative genomic and phylogenomic analyses of the Bifidobacteriaceae family.</title>
        <authorList>
            <person name="Lugli G.A."/>
            <person name="Milani C."/>
            <person name="Turroni F."/>
            <person name="Duranti S."/>
            <person name="Mancabelli L."/>
            <person name="Mangifesta M."/>
            <person name="Ferrario C."/>
            <person name="Modesto M."/>
            <person name="Mattarelli P."/>
            <person name="Jiri K."/>
            <person name="van Sinderen D."/>
            <person name="Ventura M."/>
        </authorList>
    </citation>
    <scope>NUCLEOTIDE SEQUENCE [LARGE SCALE GENOMIC DNA]</scope>
    <source>
        <strain evidence="1 2">DSM 24744</strain>
    </source>
</reference>
<evidence type="ECO:0000313" key="2">
    <source>
        <dbReference type="Proteomes" id="UP000216454"/>
    </source>
</evidence>
<accession>A0A261F132</accession>
<organism evidence="1 2">
    <name type="scientific">Pseudoscardovia suis</name>
    <dbReference type="NCBI Taxonomy" id="987063"/>
    <lineage>
        <taxon>Bacteria</taxon>
        <taxon>Bacillati</taxon>
        <taxon>Actinomycetota</taxon>
        <taxon>Actinomycetes</taxon>
        <taxon>Bifidobacteriales</taxon>
        <taxon>Bifidobacteriaceae</taxon>
        <taxon>Pseudoscardovia</taxon>
    </lineage>
</organism>
<sequence>MRMVRVVRRVDATPHAQPAGHAAAHARGMETEALMSRQKQKGTAFETAVTRWLQWALDDKTIHRESLHGSRDRGDIGGVIIDGEPVTIEAKSHRRMELAEWMREAETEAGNADGILPVVVHKRSGVGIQSREGVGSQWVTMTLETFARILNHCVELGPEDGGCDDGV</sequence>
<gene>
    <name evidence="1" type="ORF">PSSU_0403</name>
</gene>
<dbReference type="EMBL" id="MWWQ01000005">
    <property type="protein sequence ID" value="OZG52785.1"/>
    <property type="molecule type" value="Genomic_DNA"/>
</dbReference>
<comment type="caution">
    <text evidence="1">The sequence shown here is derived from an EMBL/GenBank/DDBJ whole genome shotgun (WGS) entry which is preliminary data.</text>
</comment>
<proteinExistence type="predicted"/>
<dbReference type="AlphaFoldDB" id="A0A261F132"/>
<dbReference type="Proteomes" id="UP000216454">
    <property type="component" value="Unassembled WGS sequence"/>
</dbReference>
<name>A0A261F132_9BIFI</name>
<protein>
    <submittedName>
        <fullName evidence="1">Uncharacterized protein</fullName>
    </submittedName>
</protein>
<evidence type="ECO:0000313" key="1">
    <source>
        <dbReference type="EMBL" id="OZG52785.1"/>
    </source>
</evidence>
<keyword evidence="2" id="KW-1185">Reference proteome</keyword>